<evidence type="ECO:0000256" key="1">
    <source>
        <dbReference type="SAM" id="SignalP"/>
    </source>
</evidence>
<comment type="caution">
    <text evidence="2">The sequence shown here is derived from an EMBL/GenBank/DDBJ whole genome shotgun (WGS) entry which is preliminary data.</text>
</comment>
<accession>A0ABP8MS59</accession>
<evidence type="ECO:0000313" key="3">
    <source>
        <dbReference type="Proteomes" id="UP001500840"/>
    </source>
</evidence>
<sequence length="95" mass="10701">MSRTSRFAILIVVFLSPTSSDAGSPTGWSPIILPTGSYRAEIKAMPIHQRPGRPLHVYGNTVRLIERMKRSRGFYRPLRQIVFGTDDLAETLTSR</sequence>
<protein>
    <submittedName>
        <fullName evidence="2">Uncharacterized protein</fullName>
    </submittedName>
</protein>
<keyword evidence="3" id="KW-1185">Reference proteome</keyword>
<evidence type="ECO:0000313" key="2">
    <source>
        <dbReference type="EMBL" id="GAA4454502.1"/>
    </source>
</evidence>
<name>A0ABP8MS59_9BACT</name>
<feature type="chain" id="PRO_5045676679" evidence="1">
    <location>
        <begin position="23"/>
        <end position="95"/>
    </location>
</feature>
<proteinExistence type="predicted"/>
<reference evidence="3" key="1">
    <citation type="journal article" date="2019" name="Int. J. Syst. Evol. Microbiol.">
        <title>The Global Catalogue of Microorganisms (GCM) 10K type strain sequencing project: providing services to taxonomists for standard genome sequencing and annotation.</title>
        <authorList>
            <consortium name="The Broad Institute Genomics Platform"/>
            <consortium name="The Broad Institute Genome Sequencing Center for Infectious Disease"/>
            <person name="Wu L."/>
            <person name="Ma J."/>
        </authorList>
    </citation>
    <scope>NUCLEOTIDE SEQUENCE [LARGE SCALE GENOMIC DNA]</scope>
    <source>
        <strain evidence="3">JCM 17759</strain>
    </source>
</reference>
<dbReference type="Proteomes" id="UP001500840">
    <property type="component" value="Unassembled WGS sequence"/>
</dbReference>
<organism evidence="2 3">
    <name type="scientific">Novipirellula rosea</name>
    <dbReference type="NCBI Taxonomy" id="1031540"/>
    <lineage>
        <taxon>Bacteria</taxon>
        <taxon>Pseudomonadati</taxon>
        <taxon>Planctomycetota</taxon>
        <taxon>Planctomycetia</taxon>
        <taxon>Pirellulales</taxon>
        <taxon>Pirellulaceae</taxon>
        <taxon>Novipirellula</taxon>
    </lineage>
</organism>
<feature type="signal peptide" evidence="1">
    <location>
        <begin position="1"/>
        <end position="22"/>
    </location>
</feature>
<dbReference type="EMBL" id="BAABGA010000035">
    <property type="protein sequence ID" value="GAA4454502.1"/>
    <property type="molecule type" value="Genomic_DNA"/>
</dbReference>
<keyword evidence="1" id="KW-0732">Signal</keyword>
<gene>
    <name evidence="2" type="ORF">GCM10023156_27060</name>
</gene>